<keyword evidence="1" id="KW-0378">Hydrolase</keyword>
<dbReference type="EMBL" id="QWGP01000012">
    <property type="protein sequence ID" value="RHZ94542.1"/>
    <property type="molecule type" value="Genomic_DNA"/>
</dbReference>
<sequence length="224" mass="23025">MKRVALIHGWGGSFAATWEADGWSCAMRAAGFDPVGVTIAGHGPEGGSHDPADYADLAGDLAAKLPAGLHGAIGFSLGTKLLLELEARSPGRNGRLVLGGIGDNLFAPEAAGPALVAALRGEATTPSPQVAALLAYAAKSASDPACLAAILERPANPVLTEDRLATAQAPILIFNSRDDAVAQPDTRLCRAMPHASHRLIEGPGHVALTSDARFREAAVEFLSK</sequence>
<protein>
    <submittedName>
        <fullName evidence="1">Alpha/beta hydrolase</fullName>
    </submittedName>
</protein>
<dbReference type="Gene3D" id="3.40.50.1820">
    <property type="entry name" value="alpha/beta hydrolase"/>
    <property type="match status" value="1"/>
</dbReference>
<dbReference type="SUPFAM" id="SSF53474">
    <property type="entry name" value="alpha/beta-Hydrolases"/>
    <property type="match status" value="1"/>
</dbReference>
<proteinExistence type="predicted"/>
<dbReference type="GO" id="GO:0016787">
    <property type="term" value="F:hydrolase activity"/>
    <property type="evidence" value="ECO:0007669"/>
    <property type="project" value="UniProtKB-KW"/>
</dbReference>
<name>A0AAX1UKQ9_CERSP</name>
<reference evidence="1 2" key="1">
    <citation type="submission" date="2018-08" db="EMBL/GenBank/DDBJ databases">
        <title>Draft genome sequence of Rhodobacter sphaeroides FY.</title>
        <authorList>
            <person name="Rayyan A."/>
            <person name="Meyer T.E."/>
            <person name="Kyndt J.A."/>
        </authorList>
    </citation>
    <scope>NUCLEOTIDE SEQUENCE [LARGE SCALE GENOMIC DNA]</scope>
    <source>
        <strain evidence="1 2">FY</strain>
    </source>
</reference>
<evidence type="ECO:0000313" key="1">
    <source>
        <dbReference type="EMBL" id="RHZ94542.1"/>
    </source>
</evidence>
<gene>
    <name evidence="1" type="ORF">D1114_12410</name>
</gene>
<comment type="caution">
    <text evidence="1">The sequence shown here is derived from an EMBL/GenBank/DDBJ whole genome shotgun (WGS) entry which is preliminary data.</text>
</comment>
<dbReference type="AlphaFoldDB" id="A0AAX1UKQ9"/>
<evidence type="ECO:0000313" key="2">
    <source>
        <dbReference type="Proteomes" id="UP000266305"/>
    </source>
</evidence>
<dbReference type="Proteomes" id="UP000266305">
    <property type="component" value="Unassembled WGS sequence"/>
</dbReference>
<organism evidence="1 2">
    <name type="scientific">Cereibacter sphaeroides</name>
    <name type="common">Rhodobacter sphaeroides</name>
    <dbReference type="NCBI Taxonomy" id="1063"/>
    <lineage>
        <taxon>Bacteria</taxon>
        <taxon>Pseudomonadati</taxon>
        <taxon>Pseudomonadota</taxon>
        <taxon>Alphaproteobacteria</taxon>
        <taxon>Rhodobacterales</taxon>
        <taxon>Paracoccaceae</taxon>
        <taxon>Cereibacter</taxon>
    </lineage>
</organism>
<dbReference type="RefSeq" id="WP_119000347.1">
    <property type="nucleotide sequence ID" value="NZ_QWGP01000012.1"/>
</dbReference>
<dbReference type="InterPro" id="IPR029058">
    <property type="entry name" value="AB_hydrolase_fold"/>
</dbReference>
<accession>A0AAX1UKQ9</accession>